<dbReference type="Pfam" id="PF14332">
    <property type="entry name" value="DUF4388"/>
    <property type="match status" value="1"/>
</dbReference>
<accession>A0A936EZ76</accession>
<evidence type="ECO:0000259" key="2">
    <source>
        <dbReference type="Pfam" id="PF14332"/>
    </source>
</evidence>
<evidence type="ECO:0000313" key="4">
    <source>
        <dbReference type="Proteomes" id="UP000709959"/>
    </source>
</evidence>
<feature type="domain" description="PatA-like N-terminal" evidence="2">
    <location>
        <begin position="4"/>
        <end position="159"/>
    </location>
</feature>
<dbReference type="PANTHER" id="PTHR36304">
    <property type="entry name" value="DOMAIN GTPASE-ACTIVATING PROTEIN, PUTATIVE-RELATED-RELATED"/>
    <property type="match status" value="1"/>
</dbReference>
<evidence type="ECO:0000313" key="3">
    <source>
        <dbReference type="EMBL" id="MBK8571074.1"/>
    </source>
</evidence>
<keyword evidence="1" id="KW-0175">Coiled coil</keyword>
<dbReference type="InterPro" id="IPR025497">
    <property type="entry name" value="PatA-like_N"/>
</dbReference>
<dbReference type="AlphaFoldDB" id="A0A936EZ76"/>
<dbReference type="PANTHER" id="PTHR36304:SF4">
    <property type="entry name" value="DUF4388 DOMAIN-CONTAINING PROTEIN"/>
    <property type="match status" value="1"/>
</dbReference>
<evidence type="ECO:0000256" key="1">
    <source>
        <dbReference type="SAM" id="Coils"/>
    </source>
</evidence>
<dbReference type="Proteomes" id="UP000709959">
    <property type="component" value="Unassembled WGS sequence"/>
</dbReference>
<comment type="caution">
    <text evidence="3">The sequence shown here is derived from an EMBL/GenBank/DDBJ whole genome shotgun (WGS) entry which is preliminary data.</text>
</comment>
<gene>
    <name evidence="3" type="ORF">IPN91_00240</name>
</gene>
<dbReference type="InterPro" id="IPR037257">
    <property type="entry name" value="T2SS_E_N_sf"/>
</dbReference>
<sequence>MALSGDLATMGLEDIFQWLAVGKKTGVLELKGPLHTKRVAFHEGRITSIWSSDPREYLGQYLLAFNRITEEQLRDALATQEDEQQLLGRILINRQLVTEAEIRRIVQLKVEESIFDTFLWNVGSFEFHDGAASHQKSMLLSLDVTGIVLEGARRLDDWKRIRRVIKGGDAVLSAISEAIAERLPLAPEDADILARLDGNKRVDQLVIDMRMPEYKINKLLFDLHEKGLVHIVNAGGNLGENPSLQLQRARALVEKQKLQEAQEELRRILKDQPRHLDANKMMAVVQDLLEEKKLDQDLVPELAVSLDELMTTNLGPNEAFLASRVNGLWTIRDILSIAPFEPNECLGIFSKLLKRGILKTTKPAQGGDQLGFQR</sequence>
<organism evidence="3 4">
    <name type="scientific">Candidatus Geothrix odensensis</name>
    <dbReference type="NCBI Taxonomy" id="2954440"/>
    <lineage>
        <taxon>Bacteria</taxon>
        <taxon>Pseudomonadati</taxon>
        <taxon>Acidobacteriota</taxon>
        <taxon>Holophagae</taxon>
        <taxon>Holophagales</taxon>
        <taxon>Holophagaceae</taxon>
        <taxon>Geothrix</taxon>
    </lineage>
</organism>
<dbReference type="SUPFAM" id="SSF160246">
    <property type="entry name" value="EspE N-terminal domain-like"/>
    <property type="match status" value="1"/>
</dbReference>
<name>A0A936EZ76_9BACT</name>
<protein>
    <submittedName>
        <fullName evidence="3">DUF4388 domain-containing protein</fullName>
    </submittedName>
</protein>
<feature type="coiled-coil region" evidence="1">
    <location>
        <begin position="244"/>
        <end position="271"/>
    </location>
</feature>
<dbReference type="Gene3D" id="1.25.40.10">
    <property type="entry name" value="Tetratricopeptide repeat domain"/>
    <property type="match status" value="1"/>
</dbReference>
<reference evidence="3 4" key="1">
    <citation type="submission" date="2020-10" db="EMBL/GenBank/DDBJ databases">
        <title>Connecting structure to function with the recovery of over 1000 high-quality activated sludge metagenome-assembled genomes encoding full-length rRNA genes using long-read sequencing.</title>
        <authorList>
            <person name="Singleton C.M."/>
            <person name="Petriglieri F."/>
            <person name="Kristensen J.M."/>
            <person name="Kirkegaard R.H."/>
            <person name="Michaelsen T.Y."/>
            <person name="Andersen M.H."/>
            <person name="Karst S.M."/>
            <person name="Dueholm M.S."/>
            <person name="Nielsen P.H."/>
            <person name="Albertsen M."/>
        </authorList>
    </citation>
    <scope>NUCLEOTIDE SEQUENCE [LARGE SCALE GENOMIC DNA]</scope>
    <source>
        <strain evidence="3">OdNE_18-Q3-R46-58_MAXAC.008</strain>
    </source>
</reference>
<proteinExistence type="predicted"/>
<dbReference type="InterPro" id="IPR011990">
    <property type="entry name" value="TPR-like_helical_dom_sf"/>
</dbReference>
<dbReference type="EMBL" id="JADKCH010000001">
    <property type="protein sequence ID" value="MBK8571074.1"/>
    <property type="molecule type" value="Genomic_DNA"/>
</dbReference>